<dbReference type="AlphaFoldDB" id="A0A069QBB5"/>
<evidence type="ECO:0000256" key="5">
    <source>
        <dbReference type="ARBA" id="ARBA00012531"/>
    </source>
</evidence>
<keyword evidence="8 13" id="KW-0479">Metal-binding</keyword>
<dbReference type="Pfam" id="PF14226">
    <property type="entry name" value="DIOX_N"/>
    <property type="match status" value="1"/>
</dbReference>
<name>A0A069QBB5_PSEAI</name>
<accession>A0A1S1C221</accession>
<dbReference type="SUPFAM" id="SSF51197">
    <property type="entry name" value="Clavaminate synthase-like"/>
    <property type="match status" value="1"/>
</dbReference>
<gene>
    <name evidence="15" type="primary">efe_1</name>
    <name evidence="16" type="ORF">DT376_08445</name>
    <name evidence="15" type="ORF">PAERUG_P19_London_7_VIM_2_05_10_00421</name>
</gene>
<dbReference type="RefSeq" id="WP_003101381.1">
    <property type="nucleotide sequence ID" value="NZ_AP014839.1"/>
</dbReference>
<evidence type="ECO:0000313" key="17">
    <source>
        <dbReference type="Proteomes" id="UP000045039"/>
    </source>
</evidence>
<evidence type="ECO:0000256" key="7">
    <source>
        <dbReference type="ARBA" id="ARBA00022666"/>
    </source>
</evidence>
<evidence type="ECO:0000256" key="4">
    <source>
        <dbReference type="ARBA" id="ARBA00012293"/>
    </source>
</evidence>
<evidence type="ECO:0000256" key="11">
    <source>
        <dbReference type="ARBA" id="ARBA00047725"/>
    </source>
</evidence>
<dbReference type="FunFam" id="2.60.120.330:FF:000049">
    <property type="entry name" value="Probable iron/ascorbate oxidoreductase"/>
    <property type="match status" value="1"/>
</dbReference>
<comment type="catalytic activity">
    <reaction evidence="11">
        <text>2-oxoglutarate + O2 + 2 H(+) = ethene + 3 CO2 + H2O</text>
        <dbReference type="Rhea" id="RHEA:31523"/>
        <dbReference type="ChEBI" id="CHEBI:15377"/>
        <dbReference type="ChEBI" id="CHEBI:15378"/>
        <dbReference type="ChEBI" id="CHEBI:15379"/>
        <dbReference type="ChEBI" id="CHEBI:16526"/>
        <dbReference type="ChEBI" id="CHEBI:16810"/>
        <dbReference type="ChEBI" id="CHEBI:18153"/>
        <dbReference type="EC" id="1.13.12.19"/>
    </reaction>
</comment>
<evidence type="ECO:0000256" key="1">
    <source>
        <dbReference type="ARBA" id="ARBA00001954"/>
    </source>
</evidence>
<feature type="domain" description="Fe2OG dioxygenase" evidence="14">
    <location>
        <begin position="173"/>
        <end position="277"/>
    </location>
</feature>
<accession>A0A069QBB5</accession>
<dbReference type="EMBL" id="CVVU01000016">
    <property type="protein sequence ID" value="CRN97365.1"/>
    <property type="molecule type" value="Genomic_DNA"/>
</dbReference>
<evidence type="ECO:0000256" key="12">
    <source>
        <dbReference type="ARBA" id="ARBA00049359"/>
    </source>
</evidence>
<sequence>MSTPSLPIIDIAALAGSDPAARRSVAVRIDRACREQGFFYVVGHGVEAQLVERLERLARQFFALDETSKLRWRMELGGRAWRGYFPLGGELTSNRPDWKEGLYLGSELDAEHPEVRAGTPLHGANLFPEVPGLRETLLEYLDATTRVGHRLMEGIALGLGLEADYFAARYTGDPLILFRLFNYPSQPVPEGLDVQWGVGEHTDYGLLTLLHQDAIGGLQVRTPQGWLEAPPIPGSFVCNLGDMLERMTGGLYRSTPHRVARNTSGRDRLSFPLFFDPNFHARVQPIEGLPEVPEQDDSARRWDQANVHAFHGEYGDYLLNKVAKVFPQLRRDLL</sequence>
<organism evidence="15 17">
    <name type="scientific">Pseudomonas aeruginosa</name>
    <dbReference type="NCBI Taxonomy" id="287"/>
    <lineage>
        <taxon>Bacteria</taxon>
        <taxon>Pseudomonadati</taxon>
        <taxon>Pseudomonadota</taxon>
        <taxon>Gammaproteobacteria</taxon>
        <taxon>Pseudomonadales</taxon>
        <taxon>Pseudomonadaceae</taxon>
        <taxon>Pseudomonas</taxon>
    </lineage>
</organism>
<evidence type="ECO:0000256" key="10">
    <source>
        <dbReference type="ARBA" id="ARBA00031282"/>
    </source>
</evidence>
<evidence type="ECO:0000256" key="6">
    <source>
        <dbReference type="ARBA" id="ARBA00019045"/>
    </source>
</evidence>
<dbReference type="Pfam" id="PF03171">
    <property type="entry name" value="2OG-FeII_Oxy"/>
    <property type="match status" value="1"/>
</dbReference>
<protein>
    <recommendedName>
        <fullName evidence="6">2-oxoglutarate-dependent ethylene/succinate-forming enzyme</fullName>
        <ecNumber evidence="5">1.13.12.19</ecNumber>
        <ecNumber evidence="4">1.14.20.7</ecNumber>
    </recommendedName>
    <alternativeName>
        <fullName evidence="9">2-oxoglutarate dioxygenase (ethylene-forming)</fullName>
    </alternativeName>
    <alternativeName>
        <fullName evidence="10">2-oxoglutarate/L-arginine monooxygenase/decarboxylase (succinate-forming)</fullName>
    </alternativeName>
</protein>
<evidence type="ECO:0000256" key="13">
    <source>
        <dbReference type="RuleBase" id="RU003682"/>
    </source>
</evidence>
<dbReference type="EMBL" id="QORE01000199">
    <property type="protein sequence ID" value="RCI75290.1"/>
    <property type="molecule type" value="Genomic_DNA"/>
</dbReference>
<dbReference type="InterPro" id="IPR027443">
    <property type="entry name" value="IPNS-like_sf"/>
</dbReference>
<evidence type="ECO:0000256" key="8">
    <source>
        <dbReference type="ARBA" id="ARBA00022723"/>
    </source>
</evidence>
<evidence type="ECO:0000256" key="9">
    <source>
        <dbReference type="ARBA" id="ARBA00031011"/>
    </source>
</evidence>
<evidence type="ECO:0000259" key="14">
    <source>
        <dbReference type="PROSITE" id="PS51471"/>
    </source>
</evidence>
<dbReference type="PROSITE" id="PS51471">
    <property type="entry name" value="FE2OG_OXY"/>
    <property type="match status" value="1"/>
</dbReference>
<comment type="cofactor">
    <cofactor evidence="1">
        <name>Fe(2+)</name>
        <dbReference type="ChEBI" id="CHEBI:29033"/>
    </cofactor>
</comment>
<comment type="subunit">
    <text evidence="3">Monomer.</text>
</comment>
<dbReference type="PANTHER" id="PTHR47990">
    <property type="entry name" value="2-OXOGLUTARATE (2OG) AND FE(II)-DEPENDENT OXYGENASE SUPERFAMILY PROTEIN-RELATED"/>
    <property type="match status" value="1"/>
</dbReference>
<dbReference type="PRINTS" id="PR00682">
    <property type="entry name" value="IPNSYNTHASE"/>
</dbReference>
<reference evidence="16 18" key="3">
    <citation type="submission" date="2018-07" db="EMBL/GenBank/DDBJ databases">
        <title>Mechanisms of high-level aminoglycoside resistance among Gram-negative pathogens in Brazil.</title>
        <authorList>
            <person name="Ballaben A.S."/>
            <person name="Darini A.L.C."/>
            <person name="Doi Y."/>
        </authorList>
    </citation>
    <scope>NUCLEOTIDE SEQUENCE [LARGE SCALE GENOMIC DNA]</scope>
    <source>
        <strain evidence="16 18">B2-305</strain>
    </source>
</reference>
<dbReference type="EC" id="1.13.12.19" evidence="5"/>
<keyword evidence="7" id="KW-0266">Ethylene biosynthesis</keyword>
<evidence type="ECO:0000313" key="18">
    <source>
        <dbReference type="Proteomes" id="UP000253594"/>
    </source>
</evidence>
<evidence type="ECO:0000313" key="15">
    <source>
        <dbReference type="EMBL" id="CRN97365.1"/>
    </source>
</evidence>
<dbReference type="InterPro" id="IPR005123">
    <property type="entry name" value="Oxoglu/Fe-dep_dioxygenase_dom"/>
</dbReference>
<dbReference type="InterPro" id="IPR044861">
    <property type="entry name" value="IPNS-like_FE2OG_OXY"/>
</dbReference>
<dbReference type="InterPro" id="IPR050231">
    <property type="entry name" value="Iron_ascorbate_oxido_reductase"/>
</dbReference>
<evidence type="ECO:0000313" key="16">
    <source>
        <dbReference type="EMBL" id="RCI75290.1"/>
    </source>
</evidence>
<comment type="caution">
    <text evidence="15">The sequence shown here is derived from an EMBL/GenBank/DDBJ whole genome shotgun (WGS) entry which is preliminary data.</text>
</comment>
<dbReference type="GO" id="GO:0046872">
    <property type="term" value="F:metal ion binding"/>
    <property type="evidence" value="ECO:0007669"/>
    <property type="project" value="UniProtKB-KW"/>
</dbReference>
<dbReference type="InterPro" id="IPR026992">
    <property type="entry name" value="DIOX_N"/>
</dbReference>
<dbReference type="Gene3D" id="2.60.120.330">
    <property type="entry name" value="B-lactam Antibiotic, Isopenicillin N Synthase, Chain"/>
    <property type="match status" value="1"/>
</dbReference>
<dbReference type="Proteomes" id="UP000253594">
    <property type="component" value="Unassembled WGS sequence"/>
</dbReference>
<dbReference type="GO" id="GO:0009693">
    <property type="term" value="P:ethylene biosynthetic process"/>
    <property type="evidence" value="ECO:0007669"/>
    <property type="project" value="UniProtKB-UniPathway"/>
</dbReference>
<dbReference type="Proteomes" id="UP000045039">
    <property type="component" value="Unassembled WGS sequence"/>
</dbReference>
<comment type="pathway">
    <text evidence="2">Alkene biosynthesis; ethylene biosynthesis via 2-oxoglutarate.</text>
</comment>
<evidence type="ECO:0000256" key="3">
    <source>
        <dbReference type="ARBA" id="ARBA00011245"/>
    </source>
</evidence>
<keyword evidence="13" id="KW-0408">Iron</keyword>
<comment type="catalytic activity">
    <reaction evidence="12">
        <text>L-arginine + 2-oxoglutarate + O2 = guanidine + L-glutamate 5-semialdehyde + succinate + CO2</text>
        <dbReference type="Rhea" id="RHEA:31535"/>
        <dbReference type="ChEBI" id="CHEBI:15379"/>
        <dbReference type="ChEBI" id="CHEBI:16526"/>
        <dbReference type="ChEBI" id="CHEBI:16810"/>
        <dbReference type="ChEBI" id="CHEBI:30031"/>
        <dbReference type="ChEBI" id="CHEBI:30087"/>
        <dbReference type="ChEBI" id="CHEBI:32682"/>
        <dbReference type="ChEBI" id="CHEBI:58066"/>
        <dbReference type="EC" id="1.14.20.7"/>
    </reaction>
</comment>
<keyword evidence="13 15" id="KW-0560">Oxidoreductase</keyword>
<dbReference type="UniPathway" id="UPA00385"/>
<proteinExistence type="inferred from homology"/>
<comment type="similarity">
    <text evidence="13">Belongs to the iron/ascorbate-dependent oxidoreductase family.</text>
</comment>
<reference evidence="17" key="2">
    <citation type="submission" date="2015-06" db="EMBL/GenBank/DDBJ databases">
        <authorList>
            <person name="Radhakrishnan Rajesh"/>
            <person name="Underwood Anthony"/>
            <person name="Al-Shahib Ali"/>
        </authorList>
    </citation>
    <scope>NUCLEOTIDE SEQUENCE [LARGE SCALE GENOMIC DNA]</scope>
    <source>
        <strain evidence="17">P19_London_7_VIM_2_05_10</strain>
    </source>
</reference>
<dbReference type="OMA" id="ARCPAHT"/>
<dbReference type="EC" id="1.14.20.7" evidence="4"/>
<dbReference type="SMR" id="A0A069QBB5"/>
<evidence type="ECO:0000256" key="2">
    <source>
        <dbReference type="ARBA" id="ARBA00004767"/>
    </source>
</evidence>
<reference evidence="15" key="1">
    <citation type="submission" date="2015-06" db="EMBL/GenBank/DDBJ databases">
        <authorList>
            <person name="Radhakrishnan R."/>
            <person name="Underwood A."/>
            <person name="Al-Shahib A."/>
        </authorList>
    </citation>
    <scope>NUCLEOTIDE SEQUENCE</scope>
    <source>
        <strain evidence="15">P19_London_7_VIM_2_05_10</strain>
    </source>
</reference>
<dbReference type="GO" id="GO:0102276">
    <property type="term" value="F:2-oxoglutarate oxygenase/decarboxylase (ethylene-forming) activity"/>
    <property type="evidence" value="ECO:0007669"/>
    <property type="project" value="UniProtKB-EC"/>
</dbReference>